<evidence type="ECO:0000313" key="1">
    <source>
        <dbReference type="EMBL" id="AYV84401.1"/>
    </source>
</evidence>
<protein>
    <submittedName>
        <fullName evidence="1">Uncharacterized protein</fullName>
    </submittedName>
</protein>
<reference evidence="1" key="1">
    <citation type="submission" date="2018-10" db="EMBL/GenBank/DDBJ databases">
        <title>Hidden diversity of soil giant viruses.</title>
        <authorList>
            <person name="Schulz F."/>
            <person name="Alteio L."/>
            <person name="Goudeau D."/>
            <person name="Ryan E.M."/>
            <person name="Malmstrom R.R."/>
            <person name="Blanchard J."/>
            <person name="Woyke T."/>
        </authorList>
    </citation>
    <scope>NUCLEOTIDE SEQUENCE</scope>
    <source>
        <strain evidence="1">HYV1</strain>
    </source>
</reference>
<sequence length="162" mass="18932">MESITLKHILGKELGSHRIIVVYDNDMGTVDRLKLSYPKELRKHERIVCNVMDDKRKLNKTVSEGYENGRSYIIGVAYECYKAFHLPLDPLIRNVASCNIFMHGAPVDNVWMLKHFWNYYGGIFPYVKIFMDFFKGIVKNGVALVLLRNDSHQFTDKVKWMN</sequence>
<proteinExistence type="predicted"/>
<gene>
    <name evidence="1" type="ORF">Hyperionvirus24_23</name>
</gene>
<organism evidence="1">
    <name type="scientific">Hyperionvirus sp</name>
    <dbReference type="NCBI Taxonomy" id="2487770"/>
    <lineage>
        <taxon>Viruses</taxon>
        <taxon>Varidnaviria</taxon>
        <taxon>Bamfordvirae</taxon>
        <taxon>Nucleocytoviricota</taxon>
        <taxon>Megaviricetes</taxon>
        <taxon>Imitervirales</taxon>
        <taxon>Mimiviridae</taxon>
        <taxon>Klosneuvirinae</taxon>
    </lineage>
</organism>
<accession>A0A3G5ADQ5</accession>
<name>A0A3G5ADQ5_9VIRU</name>
<dbReference type="EMBL" id="MK072406">
    <property type="protein sequence ID" value="AYV84401.1"/>
    <property type="molecule type" value="Genomic_DNA"/>
</dbReference>